<dbReference type="GO" id="GO:0005975">
    <property type="term" value="P:carbohydrate metabolic process"/>
    <property type="evidence" value="ECO:0007669"/>
    <property type="project" value="InterPro"/>
</dbReference>
<dbReference type="EMBL" id="CYYU01000002">
    <property type="protein sequence ID" value="CUN48104.1"/>
    <property type="molecule type" value="Genomic_DNA"/>
</dbReference>
<feature type="domain" description="Carbohydrate kinase FGGY N-terminal" evidence="4">
    <location>
        <begin position="16"/>
        <end position="239"/>
    </location>
</feature>
<evidence type="ECO:0000256" key="1">
    <source>
        <dbReference type="ARBA" id="ARBA00009156"/>
    </source>
</evidence>
<keyword evidence="7" id="KW-1185">Reference proteome</keyword>
<comment type="similarity">
    <text evidence="1">Belongs to the FGGY kinase family.</text>
</comment>
<dbReference type="SUPFAM" id="SSF53067">
    <property type="entry name" value="Actin-like ATPase domain"/>
    <property type="match status" value="2"/>
</dbReference>
<dbReference type="Gene3D" id="3.30.420.40">
    <property type="match status" value="2"/>
</dbReference>
<dbReference type="RefSeq" id="WP_055160419.1">
    <property type="nucleotide sequence ID" value="NZ_CABIWZ010000002.1"/>
</dbReference>
<organism evidence="6 7">
    <name type="scientific">Mitsuokella jalaludinii</name>
    <dbReference type="NCBI Taxonomy" id="187979"/>
    <lineage>
        <taxon>Bacteria</taxon>
        <taxon>Bacillati</taxon>
        <taxon>Bacillota</taxon>
        <taxon>Negativicutes</taxon>
        <taxon>Selenomonadales</taxon>
        <taxon>Selenomonadaceae</taxon>
        <taxon>Mitsuokella</taxon>
    </lineage>
</organism>
<dbReference type="CDD" id="cd07809">
    <property type="entry name" value="ASKHA_NBD_FGGY_BaXK-like"/>
    <property type="match status" value="1"/>
</dbReference>
<evidence type="ECO:0000259" key="4">
    <source>
        <dbReference type="Pfam" id="PF00370"/>
    </source>
</evidence>
<evidence type="ECO:0000313" key="7">
    <source>
        <dbReference type="Proteomes" id="UP000095546"/>
    </source>
</evidence>
<keyword evidence="3 6" id="KW-0418">Kinase</keyword>
<dbReference type="Pfam" id="PF02782">
    <property type="entry name" value="FGGY_C"/>
    <property type="match status" value="1"/>
</dbReference>
<dbReference type="AlphaFoldDB" id="A0A173X8Y7"/>
<dbReference type="PANTHER" id="PTHR43095:SF5">
    <property type="entry name" value="XYLULOSE KINASE"/>
    <property type="match status" value="1"/>
</dbReference>
<dbReference type="STRING" id="187979.ERS852385_00532"/>
<proteinExistence type="inferred from homology"/>
<dbReference type="PANTHER" id="PTHR43095">
    <property type="entry name" value="SUGAR KINASE"/>
    <property type="match status" value="1"/>
</dbReference>
<keyword evidence="2" id="KW-0808">Transferase</keyword>
<accession>A0A173X8Y7</accession>
<dbReference type="Proteomes" id="UP000095546">
    <property type="component" value="Unassembled WGS sequence"/>
</dbReference>
<protein>
    <submittedName>
        <fullName evidence="6">Xylulokinase</fullName>
    </submittedName>
</protein>
<dbReference type="InterPro" id="IPR043129">
    <property type="entry name" value="ATPase_NBD"/>
</dbReference>
<dbReference type="GO" id="GO:0016301">
    <property type="term" value="F:kinase activity"/>
    <property type="evidence" value="ECO:0007669"/>
    <property type="project" value="UniProtKB-KW"/>
</dbReference>
<name>A0A173X8Y7_9FIRM</name>
<gene>
    <name evidence="6" type="ORF">ERS852385_00532</name>
</gene>
<dbReference type="eggNOG" id="COG1070">
    <property type="taxonomic scope" value="Bacteria"/>
</dbReference>
<feature type="domain" description="Carbohydrate kinase FGGY C-terminal" evidence="5">
    <location>
        <begin position="277"/>
        <end position="475"/>
    </location>
</feature>
<dbReference type="InterPro" id="IPR018484">
    <property type="entry name" value="FGGY_N"/>
</dbReference>
<reference evidence="6 7" key="1">
    <citation type="submission" date="2015-09" db="EMBL/GenBank/DDBJ databases">
        <authorList>
            <consortium name="Pathogen Informatics"/>
        </authorList>
    </citation>
    <scope>NUCLEOTIDE SEQUENCE [LARGE SCALE GENOMIC DNA]</scope>
    <source>
        <strain evidence="6 7">2789STDY5608828</strain>
    </source>
</reference>
<evidence type="ECO:0000259" key="5">
    <source>
        <dbReference type="Pfam" id="PF02782"/>
    </source>
</evidence>
<evidence type="ECO:0000256" key="3">
    <source>
        <dbReference type="ARBA" id="ARBA00022777"/>
    </source>
</evidence>
<evidence type="ECO:0000256" key="2">
    <source>
        <dbReference type="ARBA" id="ARBA00022679"/>
    </source>
</evidence>
<dbReference type="InterPro" id="IPR018485">
    <property type="entry name" value="FGGY_C"/>
</dbReference>
<dbReference type="InterPro" id="IPR050406">
    <property type="entry name" value="FGGY_Carb_Kinase"/>
</dbReference>
<dbReference type="OrthoDB" id="9760563at2"/>
<evidence type="ECO:0000313" key="6">
    <source>
        <dbReference type="EMBL" id="CUN48104.1"/>
    </source>
</evidence>
<sequence length="537" mass="58019">MDLKKNAEAIEAGRTALGLELGSTNIKMVLVNEACETLASTSYGWENQLENGIWTYDLAKVWLGIEDAFHSLTADVQSRYHVEIKTIGSIGVSAMMHGYLPFDKTGKQLAPFRTWRNNITGESAAKLTELFGFNIPQRWSIAHLYQAILNGEEHVKDIAFLTTLAGYVHWQLSGEKVLGIGDASGMFPIDEQTGTYDAAMMEAFGGLDEVKRYPWKLADILPKPLRAGKSAGQLTKEGAWLLDPTGKLQPGALMAPPEGDAGTGMVATNAVRKRTGNISVGTSAFSMNVLDGPLKAVHRDIDIVTTPDGAPVAMVHTNNCSSDLNAWVQLFGEFAELIGHGQTPAKLYRTLFEVSQRADRDAGGLLNYSCLSGENITDVETGRPLFVRAPHSQMNLANFMLAQLYGCFAPLKIGMDILVKEEGVQTDVMIAQGGLFKTPVIGQQVLADCLGLPITVMETAGEGGPWGMAVLAVFAKWHGERALADFLDDEVFHNPESSTLLPTEEGRLGCQKFIAAYRAGLTVEREAGKAVADPADA</sequence>
<dbReference type="Pfam" id="PF00370">
    <property type="entry name" value="FGGY_N"/>
    <property type="match status" value="1"/>
</dbReference>